<reference evidence="5" key="1">
    <citation type="submission" date="2021-01" db="UniProtKB">
        <authorList>
            <consortium name="EnsemblMetazoa"/>
        </authorList>
    </citation>
    <scope>IDENTIFICATION</scope>
</reference>
<dbReference type="Gene3D" id="3.40.50.300">
    <property type="entry name" value="P-loop containing nucleotide triphosphate hydrolases"/>
    <property type="match status" value="1"/>
</dbReference>
<comment type="similarity">
    <text evidence="1">Belongs to the small GTPase superfamily. Ras family.</text>
</comment>
<dbReference type="AlphaFoldDB" id="A0A7M5WZE7"/>
<dbReference type="GeneID" id="136806456"/>
<dbReference type="EnsemblMetazoa" id="CLYHEMT015362.1">
    <property type="protein sequence ID" value="CLYHEMP015362.1"/>
    <property type="gene ID" value="CLYHEMG015362"/>
</dbReference>
<sequence>MTIKVDAQQQTKMRLSSSPLPSINKKTFKIVVLGEKYCGKTALTVRYLTGKFIYDYATGEDFIYPHQANLNNGDVQINIVDTSQNTVTSAIVDADGVIIVYAINSKSSFHRAEELLKHVVAVSCKPSIAIAANKSDMWHYRTVMRSDGEYLAKQYGCKYFELSALTDYEKVQRMFNVMLKLMNDRHTDKELIESKSAIVINDSSPPPIEDFEGRRRARSLHLPKENKAVKVGQSKSPILFRKLIRSWNQSSLSRSKSTEKLF</sequence>
<dbReference type="InterPro" id="IPR027417">
    <property type="entry name" value="P-loop_NTPase"/>
</dbReference>
<dbReference type="SMART" id="SM00175">
    <property type="entry name" value="RAB"/>
    <property type="match status" value="1"/>
</dbReference>
<dbReference type="EC" id="3.6.5.2" evidence="2"/>
<dbReference type="PRINTS" id="PR00449">
    <property type="entry name" value="RASTRNSFRMNG"/>
</dbReference>
<dbReference type="SMART" id="SM00173">
    <property type="entry name" value="RAS"/>
    <property type="match status" value="1"/>
</dbReference>
<dbReference type="InterPro" id="IPR001806">
    <property type="entry name" value="Small_GTPase"/>
</dbReference>
<comment type="catalytic activity">
    <reaction evidence="4">
        <text>GTP + H2O = GDP + phosphate + H(+)</text>
        <dbReference type="Rhea" id="RHEA:19669"/>
        <dbReference type="ChEBI" id="CHEBI:15377"/>
        <dbReference type="ChEBI" id="CHEBI:15378"/>
        <dbReference type="ChEBI" id="CHEBI:37565"/>
        <dbReference type="ChEBI" id="CHEBI:43474"/>
        <dbReference type="ChEBI" id="CHEBI:58189"/>
        <dbReference type="EC" id="3.6.5.2"/>
    </reaction>
</comment>
<dbReference type="SUPFAM" id="SSF52540">
    <property type="entry name" value="P-loop containing nucleoside triphosphate hydrolases"/>
    <property type="match status" value="1"/>
</dbReference>
<dbReference type="GO" id="GO:0003925">
    <property type="term" value="F:G protein activity"/>
    <property type="evidence" value="ECO:0007669"/>
    <property type="project" value="UniProtKB-EC"/>
</dbReference>
<proteinExistence type="inferred from homology"/>
<dbReference type="RefSeq" id="XP_066919138.1">
    <property type="nucleotide sequence ID" value="XM_067063037.1"/>
</dbReference>
<keyword evidence="3" id="KW-0378">Hydrolase</keyword>
<dbReference type="Proteomes" id="UP000594262">
    <property type="component" value="Unplaced"/>
</dbReference>
<keyword evidence="6" id="KW-1185">Reference proteome</keyword>
<evidence type="ECO:0000256" key="1">
    <source>
        <dbReference type="ARBA" id="ARBA00008344"/>
    </source>
</evidence>
<dbReference type="PROSITE" id="PS51419">
    <property type="entry name" value="RAB"/>
    <property type="match status" value="1"/>
</dbReference>
<evidence type="ECO:0000256" key="4">
    <source>
        <dbReference type="ARBA" id="ARBA00048098"/>
    </source>
</evidence>
<dbReference type="PANTHER" id="PTHR45704">
    <property type="entry name" value="RAS-LIKE FAMILY MEMBER 11"/>
    <property type="match status" value="1"/>
</dbReference>
<dbReference type="InterPro" id="IPR051065">
    <property type="entry name" value="Ras-related_GTPase"/>
</dbReference>
<dbReference type="SMART" id="SM00174">
    <property type="entry name" value="RHO"/>
    <property type="match status" value="1"/>
</dbReference>
<name>A0A7M5WZE7_9CNID</name>
<dbReference type="OrthoDB" id="18798at2759"/>
<accession>A0A7M5WZE7</accession>
<protein>
    <recommendedName>
        <fullName evidence="2">small monomeric GTPase</fullName>
        <ecNumber evidence="2">3.6.5.2</ecNumber>
    </recommendedName>
</protein>
<evidence type="ECO:0000313" key="6">
    <source>
        <dbReference type="Proteomes" id="UP000594262"/>
    </source>
</evidence>
<evidence type="ECO:0000256" key="3">
    <source>
        <dbReference type="ARBA" id="ARBA00022801"/>
    </source>
</evidence>
<dbReference type="PROSITE" id="PS51421">
    <property type="entry name" value="RAS"/>
    <property type="match status" value="1"/>
</dbReference>
<organism evidence="5 6">
    <name type="scientific">Clytia hemisphaerica</name>
    <dbReference type="NCBI Taxonomy" id="252671"/>
    <lineage>
        <taxon>Eukaryota</taxon>
        <taxon>Metazoa</taxon>
        <taxon>Cnidaria</taxon>
        <taxon>Hydrozoa</taxon>
        <taxon>Hydroidolina</taxon>
        <taxon>Leptothecata</taxon>
        <taxon>Obeliida</taxon>
        <taxon>Clytiidae</taxon>
        <taxon>Clytia</taxon>
    </lineage>
</organism>
<dbReference type="Pfam" id="PF00071">
    <property type="entry name" value="Ras"/>
    <property type="match status" value="1"/>
</dbReference>
<dbReference type="GO" id="GO:0005525">
    <property type="term" value="F:GTP binding"/>
    <property type="evidence" value="ECO:0007669"/>
    <property type="project" value="InterPro"/>
</dbReference>
<evidence type="ECO:0000256" key="2">
    <source>
        <dbReference type="ARBA" id="ARBA00011984"/>
    </source>
</evidence>
<evidence type="ECO:0000313" key="5">
    <source>
        <dbReference type="EnsemblMetazoa" id="CLYHEMP015362.1"/>
    </source>
</evidence>